<keyword evidence="2" id="KW-0472">Membrane</keyword>
<reference evidence="3 4" key="1">
    <citation type="submission" date="2019-01" db="EMBL/GenBank/DDBJ databases">
        <title>Draft genome sequences of three monokaryotic isolates of the white-rot basidiomycete fungus Dichomitus squalens.</title>
        <authorList>
            <consortium name="DOE Joint Genome Institute"/>
            <person name="Lopez S.C."/>
            <person name="Andreopoulos B."/>
            <person name="Pangilinan J."/>
            <person name="Lipzen A."/>
            <person name="Riley R."/>
            <person name="Ahrendt S."/>
            <person name="Ng V."/>
            <person name="Barry K."/>
            <person name="Daum C."/>
            <person name="Grigoriev I.V."/>
            <person name="Hilden K.S."/>
            <person name="Makela M.R."/>
            <person name="de Vries R.P."/>
        </authorList>
    </citation>
    <scope>NUCLEOTIDE SEQUENCE [LARGE SCALE GENOMIC DNA]</scope>
    <source>
        <strain evidence="3 4">CBS 464.89</strain>
    </source>
</reference>
<accession>A0A4Q9NMI2</accession>
<feature type="region of interest" description="Disordered" evidence="1">
    <location>
        <begin position="291"/>
        <end position="339"/>
    </location>
</feature>
<keyword evidence="4" id="KW-1185">Reference proteome</keyword>
<feature type="region of interest" description="Disordered" evidence="1">
    <location>
        <begin position="117"/>
        <end position="142"/>
    </location>
</feature>
<evidence type="ECO:0000256" key="2">
    <source>
        <dbReference type="SAM" id="Phobius"/>
    </source>
</evidence>
<dbReference type="Proteomes" id="UP000292082">
    <property type="component" value="Unassembled WGS sequence"/>
</dbReference>
<feature type="compositionally biased region" description="Low complexity" evidence="1">
    <location>
        <begin position="454"/>
        <end position="483"/>
    </location>
</feature>
<evidence type="ECO:0000313" key="3">
    <source>
        <dbReference type="EMBL" id="TBU56763.1"/>
    </source>
</evidence>
<keyword evidence="2" id="KW-1133">Transmembrane helix</keyword>
<dbReference type="EMBL" id="ML145146">
    <property type="protein sequence ID" value="TBU56763.1"/>
    <property type="molecule type" value="Genomic_DNA"/>
</dbReference>
<feature type="compositionally biased region" description="Basic and acidic residues" evidence="1">
    <location>
        <begin position="713"/>
        <end position="723"/>
    </location>
</feature>
<feature type="transmembrane region" description="Helical" evidence="2">
    <location>
        <begin position="161"/>
        <end position="189"/>
    </location>
</feature>
<gene>
    <name evidence="3" type="ORF">BD310DRAFT_930723</name>
</gene>
<feature type="region of interest" description="Disordered" evidence="1">
    <location>
        <begin position="384"/>
        <end position="407"/>
    </location>
</feature>
<protein>
    <submittedName>
        <fullName evidence="3">Uncharacterized protein</fullName>
    </submittedName>
</protein>
<dbReference type="AlphaFoldDB" id="A0A4Q9NMI2"/>
<feature type="region of interest" description="Disordered" evidence="1">
    <location>
        <begin position="699"/>
        <end position="744"/>
    </location>
</feature>
<feature type="region of interest" description="Disordered" evidence="1">
    <location>
        <begin position="810"/>
        <end position="843"/>
    </location>
</feature>
<feature type="compositionally biased region" description="Low complexity" evidence="1">
    <location>
        <begin position="291"/>
        <end position="314"/>
    </location>
</feature>
<feature type="region of interest" description="Disordered" evidence="1">
    <location>
        <begin position="17"/>
        <end position="51"/>
    </location>
</feature>
<organism evidence="3 4">
    <name type="scientific">Dichomitus squalens</name>
    <dbReference type="NCBI Taxonomy" id="114155"/>
    <lineage>
        <taxon>Eukaryota</taxon>
        <taxon>Fungi</taxon>
        <taxon>Dikarya</taxon>
        <taxon>Basidiomycota</taxon>
        <taxon>Agaricomycotina</taxon>
        <taxon>Agaricomycetes</taxon>
        <taxon>Polyporales</taxon>
        <taxon>Polyporaceae</taxon>
        <taxon>Dichomitus</taxon>
    </lineage>
</organism>
<evidence type="ECO:0000313" key="4">
    <source>
        <dbReference type="Proteomes" id="UP000292082"/>
    </source>
</evidence>
<feature type="region of interest" description="Disordered" evidence="1">
    <location>
        <begin position="554"/>
        <end position="589"/>
    </location>
</feature>
<evidence type="ECO:0000256" key="1">
    <source>
        <dbReference type="SAM" id="MobiDB-lite"/>
    </source>
</evidence>
<feature type="region of interest" description="Disordered" evidence="1">
    <location>
        <begin position="865"/>
        <end position="913"/>
    </location>
</feature>
<feature type="compositionally biased region" description="Polar residues" evidence="1">
    <location>
        <begin position="322"/>
        <end position="336"/>
    </location>
</feature>
<feature type="region of interest" description="Disordered" evidence="1">
    <location>
        <begin position="445"/>
        <end position="485"/>
    </location>
</feature>
<proteinExistence type="predicted"/>
<name>A0A4Q9NMI2_9APHY</name>
<feature type="compositionally biased region" description="Basic and acidic residues" evidence="1">
    <location>
        <begin position="554"/>
        <end position="565"/>
    </location>
</feature>
<feature type="compositionally biased region" description="Low complexity" evidence="1">
    <location>
        <begin position="815"/>
        <end position="831"/>
    </location>
</feature>
<keyword evidence="2" id="KW-0812">Transmembrane</keyword>
<feature type="compositionally biased region" description="Basic and acidic residues" evidence="1">
    <location>
        <begin position="575"/>
        <end position="589"/>
    </location>
</feature>
<sequence>MAQPLFDQHPLEQYFRNTGETAEPMPGGSPDFAALAGDDSDYDDSPSPHTDIQLPQIVVRAMQIVNDLLQTSSCTSRENSFEERFKYDVISSSLLSSSLAAPTSAIHRTFAFAPEFPGKLDDSGGGTEDGTSPSDSKAHDRSLDSTSVDLNLSGHGRGLPIALLSIAIFFLSAGSYVFAAVFLAAGFYARHVVQADQNTQGSTAQTLHELNELISSGNVWDSAVNEAIMLIENEERSIFYGPTSPQAPSSALRMALQSSLHTTQTQCDNVRQLLSALTDPASLSQLTEMYAPSSPIRPSSSLSDNSRSPLSASSTMRPFSHPSASSSRQRTISLPNSKVDKRATWNGSYAALAGAGSPTAHLLNRKKQNRRSHVTSLFQPLGPEATYTTQSAPVSPQPPSPEDGSGRLMDVVEEEHEGDELAGKGYFGAAALDLQRKRRSVALQTFGVPPPSYTPSKSPSRGGRPLSLLSPTVSSSSRLTSVHTTRHPLSLSGLHLALQGALSAKRYACSHLLALRFSEDEDDSYWEDVRSIMSLLSSTFSDASARLIDALNEAERRRVKDEHPTPPRGNTPTPNDKELGHTKGHERKVSPLRHELNARSLLELTTFAPMPSSMARLASHIETISSALDDARDHIHECVKALRDPLAHRGPLDASNVQEHPAFQAYDRLRKELGFALRECERGRERLLDILVPPPLALAEADDEEASPNTPGLKHDWESETSEKGPASPNAQGADTGSGLGLTLSYGREDHEHEHELDDATAHLLLTASSQHLPPPGVDQVFEAESGNVGAFARPRSKLSREERIQLMKAKRSSGRLLSTSSSSLASPDLELPMERHGRWGPGGEVVQELKDVIWKVGERKRKMSQQVQWEPEFEGERGLEERREMGDEKQETGKEDRTTLHPTPVPERETSVSIEVIEESPVAEVEETAYEPLLEATDFVNESELAYLDSPSPAFSQPLPPSHMESYFVVKSGSTMDDTRRTVSHSASVPSPVLTPALVLEADGAPDAS</sequence>
<dbReference type="STRING" id="114155.A0A4Q9NMI2"/>
<feature type="compositionally biased region" description="Basic and acidic residues" evidence="1">
    <location>
        <begin position="875"/>
        <end position="900"/>
    </location>
</feature>